<feature type="domain" description="Solute-binding protein family 5" evidence="2">
    <location>
        <begin position="203"/>
        <end position="584"/>
    </location>
</feature>
<dbReference type="InterPro" id="IPR000914">
    <property type="entry name" value="SBP_5_dom"/>
</dbReference>
<dbReference type="GO" id="GO:1904680">
    <property type="term" value="F:peptide transmembrane transporter activity"/>
    <property type="evidence" value="ECO:0007669"/>
    <property type="project" value="TreeGrafter"/>
</dbReference>
<dbReference type="AlphaFoldDB" id="A0A0U1MD54"/>
<name>A0A0U1MD54_TALIS</name>
<dbReference type="PIRSF" id="PIRSF002741">
    <property type="entry name" value="MppA"/>
    <property type="match status" value="1"/>
</dbReference>
<gene>
    <name evidence="3" type="ORF">PISL3812_10047</name>
</gene>
<dbReference type="Gene3D" id="3.40.190.10">
    <property type="entry name" value="Periplasmic binding protein-like II"/>
    <property type="match status" value="1"/>
</dbReference>
<keyword evidence="4" id="KW-1185">Reference proteome</keyword>
<dbReference type="PANTHER" id="PTHR30290:SF83">
    <property type="entry name" value="ABC TRANSPORTER SUBSTRATE-BINDING PROTEIN"/>
    <property type="match status" value="1"/>
</dbReference>
<evidence type="ECO:0000313" key="4">
    <source>
        <dbReference type="Proteomes" id="UP000054383"/>
    </source>
</evidence>
<dbReference type="GO" id="GO:0043190">
    <property type="term" value="C:ATP-binding cassette (ABC) transporter complex"/>
    <property type="evidence" value="ECO:0007669"/>
    <property type="project" value="InterPro"/>
</dbReference>
<evidence type="ECO:0000256" key="1">
    <source>
        <dbReference type="SAM" id="MobiDB-lite"/>
    </source>
</evidence>
<feature type="region of interest" description="Disordered" evidence="1">
    <location>
        <begin position="45"/>
        <end position="98"/>
    </location>
</feature>
<dbReference type="InterPro" id="IPR030678">
    <property type="entry name" value="Peptide/Ni-bd"/>
</dbReference>
<dbReference type="CDD" id="cd08506">
    <property type="entry name" value="PBP2_clavulanate_OppA2"/>
    <property type="match status" value="1"/>
</dbReference>
<dbReference type="Proteomes" id="UP000054383">
    <property type="component" value="Unassembled WGS sequence"/>
</dbReference>
<protein>
    <submittedName>
        <fullName evidence="3">Peptide/nickel transport system substrate-binding protein</fullName>
    </submittedName>
</protein>
<dbReference type="Gene3D" id="3.10.105.10">
    <property type="entry name" value="Dipeptide-binding Protein, Domain 3"/>
    <property type="match status" value="1"/>
</dbReference>
<sequence>MSGARGEGAHAVLMKASRAGETAMSWLPVFRRATGTVIDRSLVGRVARSRREGPGGRHRRSSRAGESGAGHGPREQTSRIRPVRAGHIRDPSGPSTTEWHMTKRMHVALAASLATSLVLGLGACSTGNDSGGETSDDGRGPGATGVIGGTPKKGGTLTVLSNQDFSHLDPARNWVMPNMDFGVRLLYRTLTTFRAAPGAEGSEIVPDLATDLGRPSEGGKVWTFTLKKGLKYEDGSPVKAQDIKYNVERSFSPDLTGGPDYAQQYLADTEGYQGPLKGKHLKSIEVPDDHTLVFHLKRPVAEFSYTVTLPTFSPVPESREKGVQYDLRPFSSGPYKIARYDRGKQMVLVRNKHWDPDTDSVRKAYPDKIVVKMGFKGGQIDDRIIASQGADASAVEWADMQPASVSKVLSNKETKKRLTAELTGCTDMLHLNTSRAPFDDPKVREAMQYAVDKDGQMTANGGPALNEVATAYLPPSLTGGNKSDVLRVEPGGDPAKAKKLLAEAGKPKGFKTTLTVSTGDKSRAEALQESLSRSGIEVKIQAVDPSVYYDTIGDTKNAPDMAISGWCPDYPSGSTFLPFIFDGRTIKEKGNQGNYAQFRDEEVMKRMDEIADMGDPTKANKAWIELDAQIMAKSPSVPLLWERKPLLAGSNIAGAFGHPMWTGQFDYAVIGLKNPDKSQG</sequence>
<feature type="region of interest" description="Disordered" evidence="1">
    <location>
        <begin position="128"/>
        <end position="155"/>
    </location>
</feature>
<feature type="compositionally biased region" description="Gly residues" evidence="1">
    <location>
        <begin position="140"/>
        <end position="152"/>
    </location>
</feature>
<accession>A0A0U1MD54</accession>
<dbReference type="OrthoDB" id="3472756at2759"/>
<dbReference type="GO" id="GO:0042597">
    <property type="term" value="C:periplasmic space"/>
    <property type="evidence" value="ECO:0007669"/>
    <property type="project" value="UniProtKB-ARBA"/>
</dbReference>
<organism evidence="3 4">
    <name type="scientific">Talaromyces islandicus</name>
    <name type="common">Penicillium islandicum</name>
    <dbReference type="NCBI Taxonomy" id="28573"/>
    <lineage>
        <taxon>Eukaryota</taxon>
        <taxon>Fungi</taxon>
        <taxon>Dikarya</taxon>
        <taxon>Ascomycota</taxon>
        <taxon>Pezizomycotina</taxon>
        <taxon>Eurotiomycetes</taxon>
        <taxon>Eurotiomycetidae</taxon>
        <taxon>Eurotiales</taxon>
        <taxon>Trichocomaceae</taxon>
        <taxon>Talaromyces</taxon>
        <taxon>Talaromyces sect. Islandici</taxon>
    </lineage>
</organism>
<dbReference type="Pfam" id="PF00496">
    <property type="entry name" value="SBP_bac_5"/>
    <property type="match status" value="1"/>
</dbReference>
<evidence type="ECO:0000259" key="2">
    <source>
        <dbReference type="Pfam" id="PF00496"/>
    </source>
</evidence>
<dbReference type="InterPro" id="IPR039424">
    <property type="entry name" value="SBP_5"/>
</dbReference>
<dbReference type="EMBL" id="CVMT01000102">
    <property type="protein sequence ID" value="CRG92950.1"/>
    <property type="molecule type" value="Genomic_DNA"/>
</dbReference>
<dbReference type="SUPFAM" id="SSF53850">
    <property type="entry name" value="Periplasmic binding protein-like II"/>
    <property type="match status" value="1"/>
</dbReference>
<evidence type="ECO:0000313" key="3">
    <source>
        <dbReference type="EMBL" id="CRG92950.1"/>
    </source>
</evidence>
<proteinExistence type="predicted"/>
<dbReference type="PANTHER" id="PTHR30290">
    <property type="entry name" value="PERIPLASMIC BINDING COMPONENT OF ABC TRANSPORTER"/>
    <property type="match status" value="1"/>
</dbReference>
<reference evidence="3 4" key="1">
    <citation type="submission" date="2015-04" db="EMBL/GenBank/DDBJ databases">
        <authorList>
            <person name="Syromyatnikov M.Y."/>
            <person name="Popov V.N."/>
        </authorList>
    </citation>
    <scope>NUCLEOTIDE SEQUENCE [LARGE SCALE GENOMIC DNA]</scope>
    <source>
        <strain evidence="3">WF-38-12</strain>
    </source>
</reference>
<dbReference type="GO" id="GO:0015833">
    <property type="term" value="P:peptide transport"/>
    <property type="evidence" value="ECO:0007669"/>
    <property type="project" value="TreeGrafter"/>
</dbReference>